<protein>
    <recommendedName>
        <fullName evidence="6 7">D,D-heptose 1,7-bisphosphate phosphatase</fullName>
        <ecNumber evidence="7">3.1.3.-</ecNumber>
    </recommendedName>
</protein>
<dbReference type="InterPro" id="IPR004446">
    <property type="entry name" value="Heptose_bisP_phosphatase"/>
</dbReference>
<comment type="similarity">
    <text evidence="7">Belongs to the gmhB family.</text>
</comment>
<feature type="site" description="Contributes to substrate recognition" evidence="9">
    <location>
        <position position="110"/>
    </location>
</feature>
<evidence type="ECO:0000256" key="6">
    <source>
        <dbReference type="ARBA" id="ARBA00031828"/>
    </source>
</evidence>
<evidence type="ECO:0000256" key="7">
    <source>
        <dbReference type="PIRNR" id="PIRNR004682"/>
    </source>
</evidence>
<feature type="binding site" evidence="10">
    <location>
        <position position="106"/>
    </location>
    <ligand>
        <name>Zn(2+)</name>
        <dbReference type="ChEBI" id="CHEBI:29105"/>
    </ligand>
</feature>
<accession>A0A261VPR9</accession>
<comment type="cofactor">
    <cofactor evidence="10">
        <name>Zn(2+)</name>
        <dbReference type="ChEBI" id="CHEBI:29105"/>
    </cofactor>
</comment>
<gene>
    <name evidence="11" type="ORF">CAL24_11180</name>
</gene>
<dbReference type="InterPro" id="IPR006549">
    <property type="entry name" value="HAD-SF_hydro_IIIA"/>
</dbReference>
<comment type="cofactor">
    <cofactor evidence="10">
        <name>Mg(2+)</name>
        <dbReference type="ChEBI" id="CHEBI:18420"/>
    </cofactor>
</comment>
<evidence type="ECO:0000256" key="2">
    <source>
        <dbReference type="ARBA" id="ARBA00022490"/>
    </source>
</evidence>
<name>A0A261VPR9_9BORD</name>
<dbReference type="Gene3D" id="3.40.50.1000">
    <property type="entry name" value="HAD superfamily/HAD-like"/>
    <property type="match status" value="1"/>
</dbReference>
<feature type="binding site" evidence="10">
    <location>
        <position position="10"/>
    </location>
    <ligand>
        <name>Mg(2+)</name>
        <dbReference type="ChEBI" id="CHEBI:18420"/>
    </ligand>
</feature>
<dbReference type="InterPro" id="IPR006543">
    <property type="entry name" value="Histidinol-phos"/>
</dbReference>
<keyword evidence="4 7" id="KW-0378">Hydrolase</keyword>
<feature type="binding site" evidence="10">
    <location>
        <position position="108"/>
    </location>
    <ligand>
        <name>Zn(2+)</name>
        <dbReference type="ChEBI" id="CHEBI:29105"/>
    </ligand>
</feature>
<feature type="binding site" evidence="10">
    <location>
        <position position="135"/>
    </location>
    <ligand>
        <name>Mg(2+)</name>
        <dbReference type="ChEBI" id="CHEBI:18420"/>
    </ligand>
</feature>
<comment type="subcellular location">
    <subcellularLocation>
        <location evidence="1 7">Cytoplasm</location>
    </subcellularLocation>
</comment>
<dbReference type="GO" id="GO:0016791">
    <property type="term" value="F:phosphatase activity"/>
    <property type="evidence" value="ECO:0007669"/>
    <property type="project" value="InterPro"/>
</dbReference>
<feature type="site" description="Contributes to substrate recognition" evidence="9">
    <location>
        <position position="109"/>
    </location>
</feature>
<proteinExistence type="inferred from homology"/>
<dbReference type="InterPro" id="IPR036412">
    <property type="entry name" value="HAD-like_sf"/>
</dbReference>
<keyword evidence="3 10" id="KW-0479">Metal-binding</keyword>
<dbReference type="PANTHER" id="PTHR42891:SF1">
    <property type="entry name" value="D-GLYCERO-BETA-D-MANNO-HEPTOSE-1,7-BISPHOSPHATE 7-PHOSPHATASE"/>
    <property type="match status" value="1"/>
</dbReference>
<feature type="binding site" evidence="10">
    <location>
        <position position="91"/>
    </location>
    <ligand>
        <name>Zn(2+)</name>
        <dbReference type="ChEBI" id="CHEBI:29105"/>
    </ligand>
</feature>
<feature type="binding site" evidence="10">
    <location>
        <position position="12"/>
    </location>
    <ligand>
        <name>Mg(2+)</name>
        <dbReference type="ChEBI" id="CHEBI:18420"/>
    </ligand>
</feature>
<comment type="caution">
    <text evidence="11">The sequence shown here is derived from an EMBL/GenBank/DDBJ whole genome shotgun (WGS) entry which is preliminary data.</text>
</comment>
<evidence type="ECO:0000256" key="3">
    <source>
        <dbReference type="ARBA" id="ARBA00022723"/>
    </source>
</evidence>
<evidence type="ECO:0000256" key="8">
    <source>
        <dbReference type="PIRSR" id="PIRSR004682-1"/>
    </source>
</evidence>
<keyword evidence="2 7" id="KW-0963">Cytoplasm</keyword>
<keyword evidence="10" id="KW-0862">Zinc</keyword>
<dbReference type="GO" id="GO:0046872">
    <property type="term" value="F:metal ion binding"/>
    <property type="evidence" value="ECO:0007669"/>
    <property type="project" value="UniProtKB-KW"/>
</dbReference>
<feature type="binding site" evidence="10">
    <location>
        <position position="93"/>
    </location>
    <ligand>
        <name>Zn(2+)</name>
        <dbReference type="ChEBI" id="CHEBI:29105"/>
    </ligand>
</feature>
<dbReference type="InterPro" id="IPR023214">
    <property type="entry name" value="HAD_sf"/>
</dbReference>
<dbReference type="EC" id="3.1.3.-" evidence="7"/>
<dbReference type="GO" id="GO:0005737">
    <property type="term" value="C:cytoplasm"/>
    <property type="evidence" value="ECO:0007669"/>
    <property type="project" value="UniProtKB-SubCell"/>
</dbReference>
<dbReference type="SUPFAM" id="SSF56784">
    <property type="entry name" value="HAD-like"/>
    <property type="match status" value="1"/>
</dbReference>
<evidence type="ECO:0000313" key="12">
    <source>
        <dbReference type="Proteomes" id="UP000215633"/>
    </source>
</evidence>
<dbReference type="RefSeq" id="WP_094806737.1">
    <property type="nucleotide sequence ID" value="NZ_NEVT01000006.1"/>
</dbReference>
<dbReference type="NCBIfam" id="TIGR01662">
    <property type="entry name" value="HAD-SF-IIIA"/>
    <property type="match status" value="1"/>
</dbReference>
<reference evidence="12" key="1">
    <citation type="submission" date="2017-05" db="EMBL/GenBank/DDBJ databases">
        <title>Complete and WGS of Bordetella genogroups.</title>
        <authorList>
            <person name="Spilker T."/>
            <person name="Lipuma J."/>
        </authorList>
    </citation>
    <scope>NUCLEOTIDE SEQUENCE [LARGE SCALE GENOMIC DNA]</scope>
    <source>
        <strain evidence="12">AU8256</strain>
    </source>
</reference>
<evidence type="ECO:0000256" key="1">
    <source>
        <dbReference type="ARBA" id="ARBA00004496"/>
    </source>
</evidence>
<keyword evidence="12" id="KW-1185">Reference proteome</keyword>
<feature type="site" description="Stabilizes the phosphoryl group" evidence="9">
    <location>
        <position position="52"/>
    </location>
</feature>
<dbReference type="Pfam" id="PF13242">
    <property type="entry name" value="Hydrolase_like"/>
    <property type="match status" value="1"/>
</dbReference>
<dbReference type="AlphaFoldDB" id="A0A261VPR9"/>
<dbReference type="Proteomes" id="UP000215633">
    <property type="component" value="Unassembled WGS sequence"/>
</dbReference>
<feature type="active site" description="Nucleophile" evidence="8">
    <location>
        <position position="10"/>
    </location>
</feature>
<evidence type="ECO:0000313" key="11">
    <source>
        <dbReference type="EMBL" id="OZI75771.1"/>
    </source>
</evidence>
<keyword evidence="5 7" id="KW-0119">Carbohydrate metabolism</keyword>
<evidence type="ECO:0000256" key="9">
    <source>
        <dbReference type="PIRSR" id="PIRSR004682-3"/>
    </source>
</evidence>
<keyword evidence="10" id="KW-0460">Magnesium</keyword>
<dbReference type="EMBL" id="NEVT01000006">
    <property type="protein sequence ID" value="OZI75771.1"/>
    <property type="molecule type" value="Genomic_DNA"/>
</dbReference>
<evidence type="ECO:0000256" key="5">
    <source>
        <dbReference type="ARBA" id="ARBA00023277"/>
    </source>
</evidence>
<dbReference type="CDD" id="cd07503">
    <property type="entry name" value="HAD_HisB-N"/>
    <property type="match status" value="1"/>
</dbReference>
<dbReference type="PANTHER" id="PTHR42891">
    <property type="entry name" value="D-GLYCERO-BETA-D-MANNO-HEPTOSE-1,7-BISPHOSPHATE 7-PHOSPHATASE"/>
    <property type="match status" value="1"/>
</dbReference>
<dbReference type="NCBIfam" id="TIGR01656">
    <property type="entry name" value="Histidinol-ppas"/>
    <property type="match status" value="1"/>
</dbReference>
<dbReference type="GO" id="GO:0005975">
    <property type="term" value="P:carbohydrate metabolic process"/>
    <property type="evidence" value="ECO:0007669"/>
    <property type="project" value="InterPro"/>
</dbReference>
<evidence type="ECO:0000256" key="10">
    <source>
        <dbReference type="PIRSR" id="PIRSR004682-4"/>
    </source>
</evidence>
<feature type="active site" description="Proton donor" evidence="8">
    <location>
        <position position="12"/>
    </location>
</feature>
<sequence length="196" mass="20816">MALTPAVFLDKDGTVLADEPYNVDPARMSYAPTAFDGLLRLGATGLPLIVISNQPGVALGYFDCAALAGVEQRLAAMFRAAGARLAGFYWCPHHPEGCVPGYARACACRKPRPGLLLRAARQQGIDLATSWFIGDILDDVEAGNRAGCRTLLLDVGSETQWRPGPWRTPTARAGGGLGQAARHVVDAMRGVQREAA</sequence>
<organism evidence="11 12">
    <name type="scientific">Bordetella genomosp. 2</name>
    <dbReference type="NCBI Taxonomy" id="1983456"/>
    <lineage>
        <taxon>Bacteria</taxon>
        <taxon>Pseudomonadati</taxon>
        <taxon>Pseudomonadota</taxon>
        <taxon>Betaproteobacteria</taxon>
        <taxon>Burkholderiales</taxon>
        <taxon>Alcaligenaceae</taxon>
        <taxon>Bordetella</taxon>
    </lineage>
</organism>
<evidence type="ECO:0000256" key="4">
    <source>
        <dbReference type="ARBA" id="ARBA00022801"/>
    </source>
</evidence>
<dbReference type="PIRSF" id="PIRSF004682">
    <property type="entry name" value="GmhB"/>
    <property type="match status" value="1"/>
</dbReference>